<dbReference type="InterPro" id="IPR052627">
    <property type="entry name" value="VWA_domain-containing"/>
</dbReference>
<feature type="non-terminal residue" evidence="3">
    <location>
        <position position="327"/>
    </location>
</feature>
<evidence type="ECO:0000259" key="2">
    <source>
        <dbReference type="Pfam" id="PF13768"/>
    </source>
</evidence>
<evidence type="ECO:0000313" key="4">
    <source>
        <dbReference type="Proteomes" id="UP000660247"/>
    </source>
</evidence>
<dbReference type="Pfam" id="PF13768">
    <property type="entry name" value="VWA_3"/>
    <property type="match status" value="1"/>
</dbReference>
<comment type="caution">
    <text evidence="3">The sequence shown here is derived from an EMBL/GenBank/DDBJ whole genome shotgun (WGS) entry which is preliminary data.</text>
</comment>
<evidence type="ECO:0000313" key="3">
    <source>
        <dbReference type="EMBL" id="NWI62353.1"/>
    </source>
</evidence>
<dbReference type="AlphaFoldDB" id="A0A851D1K8"/>
<dbReference type="PANTHER" id="PTHR46299">
    <property type="entry name" value="VON WILLEBRAND FACTOR A DOMAIN-CONTAINING PROTEIN 5B2-RELATED"/>
    <property type="match status" value="1"/>
</dbReference>
<dbReference type="OrthoDB" id="1729737at2759"/>
<proteinExistence type="predicted"/>
<name>A0A851D1K8_TODME</name>
<evidence type="ECO:0000256" key="1">
    <source>
        <dbReference type="SAM" id="MobiDB-lite"/>
    </source>
</evidence>
<feature type="non-terminal residue" evidence="3">
    <location>
        <position position="1"/>
    </location>
</feature>
<dbReference type="PANTHER" id="PTHR46299:SF1">
    <property type="entry name" value="VON WILLEBRAND FACTOR A DOMAIN-CONTAINING PROTEIN 5B1"/>
    <property type="match status" value="1"/>
</dbReference>
<feature type="domain" description="VWFA" evidence="2">
    <location>
        <begin position="5"/>
        <end position="138"/>
    </location>
</feature>
<dbReference type="Proteomes" id="UP000660247">
    <property type="component" value="Unassembled WGS sequence"/>
</dbReference>
<dbReference type="EMBL" id="WEIS01004008">
    <property type="protein sequence ID" value="NWI62353.1"/>
    <property type="molecule type" value="Genomic_DNA"/>
</dbReference>
<dbReference type="Gene3D" id="3.40.50.410">
    <property type="entry name" value="von Willebrand factor, type A domain"/>
    <property type="match status" value="1"/>
</dbReference>
<accession>A0A851D1K8</accession>
<organism evidence="3 4">
    <name type="scientific">Todus mexicanus</name>
    <name type="common">Puerto Rican tody</name>
    <dbReference type="NCBI Taxonomy" id="135184"/>
    <lineage>
        <taxon>Eukaryota</taxon>
        <taxon>Metazoa</taxon>
        <taxon>Chordata</taxon>
        <taxon>Craniata</taxon>
        <taxon>Vertebrata</taxon>
        <taxon>Euteleostomi</taxon>
        <taxon>Archelosauria</taxon>
        <taxon>Archosauria</taxon>
        <taxon>Dinosauria</taxon>
        <taxon>Saurischia</taxon>
        <taxon>Theropoda</taxon>
        <taxon>Coelurosauria</taxon>
        <taxon>Aves</taxon>
        <taxon>Neognathae</taxon>
        <taxon>Neoaves</taxon>
        <taxon>Telluraves</taxon>
        <taxon>Coraciimorphae</taxon>
        <taxon>Coraciiformes</taxon>
        <taxon>Todidae</taxon>
        <taxon>Todus</taxon>
    </lineage>
</organism>
<protein>
    <submittedName>
        <fullName evidence="3">VW5B1 protein</fullName>
    </submittedName>
</protein>
<keyword evidence="4" id="KW-1185">Reference proteome</keyword>
<dbReference type="InterPro" id="IPR036465">
    <property type="entry name" value="vWFA_dom_sf"/>
</dbReference>
<feature type="region of interest" description="Disordered" evidence="1">
    <location>
        <begin position="240"/>
        <end position="301"/>
    </location>
</feature>
<dbReference type="SUPFAM" id="SSF53300">
    <property type="entry name" value="vWA-like"/>
    <property type="match status" value="1"/>
</dbReference>
<dbReference type="InterPro" id="IPR002035">
    <property type="entry name" value="VWF_A"/>
</dbReference>
<sequence>VSTPQDALLVILKSLMPACLFNIIGFGSTFKTLFPASQTYCEESLAVACQSIKRIQADMGGTNILQPLKWIIRQPIHRGHPRLLFLLTDGAISNTGKVLELLRNHSCSTRCYSFGIGPNACRRLVRGLATVSGGIAEFLAEGERLQPKMIKSLKKAMVPVLSDVSVEWVFPESTEVLVSPISTSCLFPGDRLVGYGIICDTSLYISNPRSDKRRRYSMMRSQESGSSVFFHSQEEGAGMESWNHSRDSEGCCPAEQLDPLSHRAGTDVKVSSRRRAYSTTQIADHEPCKKVPTASDPGTALVKNPLRKTHLQDLQQVSPEPWQVDFQ</sequence>
<gene>
    <name evidence="3" type="primary">Vwa5b1_1</name>
    <name evidence="3" type="ORF">TODMEX_R02416</name>
</gene>
<reference evidence="3" key="1">
    <citation type="submission" date="2019-10" db="EMBL/GenBank/DDBJ databases">
        <title>Bird 10,000 Genomes (B10K) Project - Family phase.</title>
        <authorList>
            <person name="Zhang G."/>
        </authorList>
    </citation>
    <scope>NUCLEOTIDE SEQUENCE</scope>
    <source>
        <strain evidence="3">B10K-DU-002-69</strain>
        <tissue evidence="3">Muscle</tissue>
    </source>
</reference>